<keyword evidence="2" id="KW-1185">Reference proteome</keyword>
<sequence length="89" mass="10555">MSESVFFMNVTDFMQLLVNYLLTSHPSSRLDFSLVALANYPSRNSARTRINEMRDRKRDKIRPGRWSTALQRARFISLFNKDLVWNSRL</sequence>
<protein>
    <submittedName>
        <fullName evidence="1">Uncharacterized protein</fullName>
    </submittedName>
</protein>
<name>A0A195FHN1_9HYME</name>
<organism evidence="1 2">
    <name type="scientific">Trachymyrmex septentrionalis</name>
    <dbReference type="NCBI Taxonomy" id="34720"/>
    <lineage>
        <taxon>Eukaryota</taxon>
        <taxon>Metazoa</taxon>
        <taxon>Ecdysozoa</taxon>
        <taxon>Arthropoda</taxon>
        <taxon>Hexapoda</taxon>
        <taxon>Insecta</taxon>
        <taxon>Pterygota</taxon>
        <taxon>Neoptera</taxon>
        <taxon>Endopterygota</taxon>
        <taxon>Hymenoptera</taxon>
        <taxon>Apocrita</taxon>
        <taxon>Aculeata</taxon>
        <taxon>Formicoidea</taxon>
        <taxon>Formicidae</taxon>
        <taxon>Myrmicinae</taxon>
        <taxon>Trachymyrmex</taxon>
    </lineage>
</organism>
<evidence type="ECO:0000313" key="1">
    <source>
        <dbReference type="EMBL" id="KYN39886.1"/>
    </source>
</evidence>
<dbReference type="AlphaFoldDB" id="A0A195FHN1"/>
<gene>
    <name evidence="1" type="ORF">ALC56_05654</name>
</gene>
<dbReference type="EMBL" id="KQ981560">
    <property type="protein sequence ID" value="KYN39886.1"/>
    <property type="molecule type" value="Genomic_DNA"/>
</dbReference>
<reference evidence="1 2" key="1">
    <citation type="submission" date="2016-03" db="EMBL/GenBank/DDBJ databases">
        <title>Trachymyrmex septentrionalis WGS genome.</title>
        <authorList>
            <person name="Nygaard S."/>
            <person name="Hu H."/>
            <person name="Boomsma J."/>
            <person name="Zhang G."/>
        </authorList>
    </citation>
    <scope>NUCLEOTIDE SEQUENCE [LARGE SCALE GENOMIC DNA]</scope>
    <source>
        <strain evidence="1">Tsep2-gDNA-1</strain>
        <tissue evidence="1">Whole body</tissue>
    </source>
</reference>
<proteinExistence type="predicted"/>
<dbReference type="Proteomes" id="UP000078541">
    <property type="component" value="Unassembled WGS sequence"/>
</dbReference>
<evidence type="ECO:0000313" key="2">
    <source>
        <dbReference type="Proteomes" id="UP000078541"/>
    </source>
</evidence>
<accession>A0A195FHN1</accession>